<evidence type="ECO:0000313" key="2">
    <source>
        <dbReference type="EMBL" id="KKN63916.1"/>
    </source>
</evidence>
<dbReference type="GO" id="GO:0005829">
    <property type="term" value="C:cytosol"/>
    <property type="evidence" value="ECO:0007669"/>
    <property type="project" value="TreeGrafter"/>
</dbReference>
<dbReference type="GO" id="GO:0005524">
    <property type="term" value="F:ATP binding"/>
    <property type="evidence" value="ECO:0007669"/>
    <property type="project" value="InterPro"/>
</dbReference>
<protein>
    <recommendedName>
        <fullName evidence="1">Helicase ATP-binding domain-containing protein</fullName>
    </recommendedName>
</protein>
<sequence length="1047" mass="120853">MFTLPEDKFNELWDLLWKPQKDAITQMILYIKNYHEKPTNMSALVQMPTGSGKSGVIAVLSTYVKEVGLTLVLTPRKILRNQISEDIKGRFYNRIGFKIERIPKEVINVSKGSILDISASDDLDNFVIVMTFNMLSRIFREKKDLFNILSKKTSLLLVDEGHYEPADNWSQVTRDVNAPTILFTATPYRNDFNIFNIDLKNVFTFTFNSAVSGNYIRDIKVIERTPLKRSLSFYSRDLSTEVLRSPSDFVNDIIDFYEKEMGFSKSETNSPRIIIRCDNKYSIQNLAENFIAKGYSCVGIHENFKQTTSWKRKIVPKPEKTDAIVWIHQFKLIEGIDDHRFQILAIYDKIKNTRSLVQQIGRITRNPDPEKETNKETPPGYFLEHWRGFHSNLWEGFLKYDEALDVNGPVIFYFSNQDLVSKLIEIQPKMAYVLGRFCFPFNFKVKIDPKKDIKLPLRVVLLHKLESFIMKDFIAFIMKTYKEDNIEPEEYCEKIADLGVILSVRLKNSPFLMNHTFLEPNLFLTVIKEFEDIIAIYDSSGKSWMGYERLGIGHSIDVEKLKKLFRRGEDANLKTVSLLNSNIGTSAIRSRTITASSIEETVSGFDDYAQICTTAEGYSSGDKIRQYVGFSRGRISRYNRGNVLLSEYLDWLDELYYNVIIKPGRVLSVFSRYALEEKIPEDTKARNILLDIYEIKDIYYIDNGNIPEKEDKKLKFKDTCQKVALDEFELIANGEEIILSIKFDRGRNKYILNDLNSLFNKYTREDDAIDFPPSIIQYFNQSQSFIILPNSINSIYVKGQFYTPRMRIGKGLFNPENYDLKNAFFTDPKIGACKTEKGSEDWYTNHNDDWDPRSLLGIISHRCRETEIADLFGDPDIILCDDMGNEIADFILCYQTEDPRIIFIHAKANATTDHSVCKTSSLHDVCSQVVKNIGYLAMFNDLKPPNLKRWGEPWNSKGRIVSSKIVESNVGEDPDRLWAEIRNVINDPITTKEVWLFLGNILSRKYFEVQLGKENPNSFVITAAYLLHGTMSSVASVGAKFRIICNE</sequence>
<organism evidence="2">
    <name type="scientific">marine sediment metagenome</name>
    <dbReference type="NCBI Taxonomy" id="412755"/>
    <lineage>
        <taxon>unclassified sequences</taxon>
        <taxon>metagenomes</taxon>
        <taxon>ecological metagenomes</taxon>
    </lineage>
</organism>
<dbReference type="PANTHER" id="PTHR47396">
    <property type="entry name" value="TYPE I RESTRICTION ENZYME ECOKI R PROTEIN"/>
    <property type="match status" value="1"/>
</dbReference>
<dbReference type="Pfam" id="PF04851">
    <property type="entry name" value="ResIII"/>
    <property type="match status" value="1"/>
</dbReference>
<dbReference type="InterPro" id="IPR027417">
    <property type="entry name" value="P-loop_NTPase"/>
</dbReference>
<dbReference type="SMART" id="SM00487">
    <property type="entry name" value="DEXDc"/>
    <property type="match status" value="1"/>
</dbReference>
<proteinExistence type="predicted"/>
<dbReference type="InterPro" id="IPR014001">
    <property type="entry name" value="Helicase_ATP-bd"/>
</dbReference>
<dbReference type="GO" id="GO:0003677">
    <property type="term" value="F:DNA binding"/>
    <property type="evidence" value="ECO:0007669"/>
    <property type="project" value="InterPro"/>
</dbReference>
<name>A0A0F9URX4_9ZZZZ</name>
<dbReference type="AlphaFoldDB" id="A0A0F9URX4"/>
<dbReference type="Gene3D" id="3.40.50.300">
    <property type="entry name" value="P-loop containing nucleotide triphosphate hydrolases"/>
    <property type="match status" value="2"/>
</dbReference>
<dbReference type="GO" id="GO:0016787">
    <property type="term" value="F:hydrolase activity"/>
    <property type="evidence" value="ECO:0007669"/>
    <property type="project" value="InterPro"/>
</dbReference>
<dbReference type="PANTHER" id="PTHR47396:SF1">
    <property type="entry name" value="ATP-DEPENDENT HELICASE IRC3-RELATED"/>
    <property type="match status" value="1"/>
</dbReference>
<reference evidence="2" key="1">
    <citation type="journal article" date="2015" name="Nature">
        <title>Complex archaea that bridge the gap between prokaryotes and eukaryotes.</title>
        <authorList>
            <person name="Spang A."/>
            <person name="Saw J.H."/>
            <person name="Jorgensen S.L."/>
            <person name="Zaremba-Niedzwiedzka K."/>
            <person name="Martijn J."/>
            <person name="Lind A.E."/>
            <person name="van Eijk R."/>
            <person name="Schleper C."/>
            <person name="Guy L."/>
            <person name="Ettema T.J."/>
        </authorList>
    </citation>
    <scope>NUCLEOTIDE SEQUENCE</scope>
</reference>
<gene>
    <name evidence="2" type="ORF">LCGC14_0496890</name>
</gene>
<dbReference type="EMBL" id="LAZR01000574">
    <property type="protein sequence ID" value="KKN63916.1"/>
    <property type="molecule type" value="Genomic_DNA"/>
</dbReference>
<evidence type="ECO:0000259" key="1">
    <source>
        <dbReference type="PROSITE" id="PS51192"/>
    </source>
</evidence>
<dbReference type="SUPFAM" id="SSF52540">
    <property type="entry name" value="P-loop containing nucleoside triphosphate hydrolases"/>
    <property type="match status" value="1"/>
</dbReference>
<comment type="caution">
    <text evidence="2">The sequence shown here is derived from an EMBL/GenBank/DDBJ whole genome shotgun (WGS) entry which is preliminary data.</text>
</comment>
<dbReference type="InterPro" id="IPR006935">
    <property type="entry name" value="Helicase/UvrB_N"/>
</dbReference>
<accession>A0A0F9URX4</accession>
<dbReference type="InterPro" id="IPR050742">
    <property type="entry name" value="Helicase_Restrict-Modif_Enz"/>
</dbReference>
<dbReference type="PROSITE" id="PS51192">
    <property type="entry name" value="HELICASE_ATP_BIND_1"/>
    <property type="match status" value="1"/>
</dbReference>
<feature type="domain" description="Helicase ATP-binding" evidence="1">
    <location>
        <begin position="34"/>
        <end position="205"/>
    </location>
</feature>
<dbReference type="CDD" id="cd18785">
    <property type="entry name" value="SF2_C"/>
    <property type="match status" value="1"/>
</dbReference>